<dbReference type="InterPro" id="IPR013564">
    <property type="entry name" value="MurT_C"/>
</dbReference>
<protein>
    <recommendedName>
        <fullName evidence="2">Lipid II isoglutaminyl synthase (glutamine-hydrolyzing) subunit MurT</fullName>
        <ecNumber evidence="2">6.3.5.13</ecNumber>
    </recommendedName>
</protein>
<feature type="active site" evidence="2">
    <location>
        <position position="358"/>
    </location>
</feature>
<feature type="binding site" evidence="2">
    <location>
        <position position="230"/>
    </location>
    <ligand>
        <name>Zn(2+)</name>
        <dbReference type="ChEBI" id="CHEBI:29105"/>
    </ligand>
</feature>
<dbReference type="GO" id="GO:0140282">
    <property type="term" value="F:carbon-nitrogen ligase activity on lipid II"/>
    <property type="evidence" value="ECO:0007669"/>
    <property type="project" value="UniProtKB-UniRule"/>
</dbReference>
<dbReference type="GO" id="GO:0005524">
    <property type="term" value="F:ATP binding"/>
    <property type="evidence" value="ECO:0007669"/>
    <property type="project" value="UniProtKB-UniRule"/>
</dbReference>
<dbReference type="Pfam" id="PF08245">
    <property type="entry name" value="Mur_ligase_M"/>
    <property type="match status" value="1"/>
</dbReference>
<dbReference type="SUPFAM" id="SSF53623">
    <property type="entry name" value="MurD-like peptide ligases, catalytic domain"/>
    <property type="match status" value="1"/>
</dbReference>
<dbReference type="RefSeq" id="WP_056961300.1">
    <property type="nucleotide sequence ID" value="NZ_AYZI01000001.1"/>
</dbReference>
<comment type="similarity">
    <text evidence="2">Belongs to the MurCDEF family. MurT subfamily.</text>
</comment>
<keyword evidence="2" id="KW-0573">Peptidoglycan synthesis</keyword>
<evidence type="ECO:0000313" key="6">
    <source>
        <dbReference type="Proteomes" id="UP000051586"/>
    </source>
</evidence>
<dbReference type="AlphaFoldDB" id="A0A0R2CMB4"/>
<feature type="binding site" evidence="2">
    <location>
        <position position="233"/>
    </location>
    <ligand>
        <name>Zn(2+)</name>
        <dbReference type="ChEBI" id="CHEBI:29105"/>
    </ligand>
</feature>
<dbReference type="GO" id="GO:0008360">
    <property type="term" value="P:regulation of cell shape"/>
    <property type="evidence" value="ECO:0007669"/>
    <property type="project" value="UniProtKB-KW"/>
</dbReference>
<organism evidence="5 6">
    <name type="scientific">Fructilactobacillus florum DSM 22689 = JCM 16035</name>
    <dbReference type="NCBI Taxonomy" id="1423745"/>
    <lineage>
        <taxon>Bacteria</taxon>
        <taxon>Bacillati</taxon>
        <taxon>Bacillota</taxon>
        <taxon>Bacilli</taxon>
        <taxon>Lactobacillales</taxon>
        <taxon>Lactobacillaceae</taxon>
        <taxon>Fructilactobacillus</taxon>
    </lineage>
</organism>
<dbReference type="UniPathway" id="UPA00219"/>
<dbReference type="InterPro" id="IPR043703">
    <property type="entry name" value="Lipid_II_synth_MurT"/>
</dbReference>
<gene>
    <name evidence="2" type="primary">murT</name>
    <name evidence="5" type="ORF">FC87_GL000081</name>
</gene>
<dbReference type="PATRIC" id="fig|1423745.4.peg.86"/>
<keyword evidence="2" id="KW-0961">Cell wall biogenesis/degradation</keyword>
<dbReference type="Proteomes" id="UP000051586">
    <property type="component" value="Unassembled WGS sequence"/>
</dbReference>
<dbReference type="Gene3D" id="3.40.1190.10">
    <property type="entry name" value="Mur-like, catalytic domain"/>
    <property type="match status" value="1"/>
</dbReference>
<dbReference type="PANTHER" id="PTHR23135:SF7">
    <property type="entry name" value="LIPID II ISOGLUTAMINYL SYNTHASE (GLUTAMINE-HYDROLYZING) SUBUNIT MURT"/>
    <property type="match status" value="1"/>
</dbReference>
<evidence type="ECO:0000256" key="2">
    <source>
        <dbReference type="HAMAP-Rule" id="MF_02214"/>
    </source>
</evidence>
<dbReference type="STRING" id="1423745.GCA_001311215_00561"/>
<reference evidence="5 6" key="1">
    <citation type="journal article" date="2015" name="Genome Announc.">
        <title>Expanding the biotechnology potential of lactobacilli through comparative genomics of 213 strains and associated genera.</title>
        <authorList>
            <person name="Sun Z."/>
            <person name="Harris H.M."/>
            <person name="McCann A."/>
            <person name="Guo C."/>
            <person name="Argimon S."/>
            <person name="Zhang W."/>
            <person name="Yang X."/>
            <person name="Jeffery I.B."/>
            <person name="Cooney J.C."/>
            <person name="Kagawa T.F."/>
            <person name="Liu W."/>
            <person name="Song Y."/>
            <person name="Salvetti E."/>
            <person name="Wrobel A."/>
            <person name="Rasinkangas P."/>
            <person name="Parkhill J."/>
            <person name="Rea M.C."/>
            <person name="O'Sullivan O."/>
            <person name="Ritari J."/>
            <person name="Douillard F.P."/>
            <person name="Paul Ross R."/>
            <person name="Yang R."/>
            <person name="Briner A.E."/>
            <person name="Felis G.E."/>
            <person name="de Vos W.M."/>
            <person name="Barrangou R."/>
            <person name="Klaenhammer T.R."/>
            <person name="Caufield P.W."/>
            <person name="Cui Y."/>
            <person name="Zhang H."/>
            <person name="O'Toole P.W."/>
        </authorList>
    </citation>
    <scope>NUCLEOTIDE SEQUENCE [LARGE SCALE GENOMIC DNA]</scope>
    <source>
        <strain evidence="5 6">DSM 22689</strain>
    </source>
</reference>
<evidence type="ECO:0000313" key="5">
    <source>
        <dbReference type="EMBL" id="KRM92469.1"/>
    </source>
</evidence>
<evidence type="ECO:0000259" key="3">
    <source>
        <dbReference type="Pfam" id="PF08245"/>
    </source>
</evidence>
<dbReference type="EC" id="6.3.5.13" evidence="2"/>
<comment type="pathway">
    <text evidence="1 2">Cell wall biogenesis; peptidoglycan biosynthesis.</text>
</comment>
<comment type="catalytic activity">
    <reaction evidence="2">
        <text>beta-D-GlcNAc-(1-&gt;4)-Mur2Ac(oyl-L-Ala-gamma-D-O-P-Glu-L-Lys-D-Ala-D-Ala)-di-trans,octa-cis-undecaprenyl diphosphate + NH4(+) = beta-D-GlcNAc-(1-&gt;4)-Mur2Ac(oyl-L-Ala-D-isoglutaminyl-L-Lys-D-Ala-D-Ala)-di-trans,octa-cis-undecaprenyl diphosphate + phosphate + H(+)</text>
        <dbReference type="Rhea" id="RHEA:57932"/>
        <dbReference type="ChEBI" id="CHEBI:15378"/>
        <dbReference type="ChEBI" id="CHEBI:28938"/>
        <dbReference type="ChEBI" id="CHEBI:43474"/>
        <dbReference type="ChEBI" id="CHEBI:62233"/>
        <dbReference type="ChEBI" id="CHEBI:143132"/>
    </reaction>
</comment>
<comment type="catalytic activity">
    <reaction evidence="2">
        <text>beta-D-GlcNAc-(1-&gt;4)-Mur2Ac(oyl-L-Ala-gamma-D-Glu-L-Lys-D-Ala-D-Ala)-di-trans,octa-cis-undecaprenyl diphosphate + ATP = beta-D-GlcNAc-(1-&gt;4)-Mur2Ac(oyl-L-Ala-gamma-D-O-P-Glu-L-Lys-D-Ala-D-Ala)-di-trans,octa-cis-undecaprenyl diphosphate + ADP</text>
        <dbReference type="Rhea" id="RHEA:59488"/>
        <dbReference type="ChEBI" id="CHEBI:30616"/>
        <dbReference type="ChEBI" id="CHEBI:60033"/>
        <dbReference type="ChEBI" id="CHEBI:143132"/>
        <dbReference type="ChEBI" id="CHEBI:456216"/>
    </reaction>
</comment>
<comment type="caution">
    <text evidence="5">The sequence shown here is derived from an EMBL/GenBank/DDBJ whole genome shotgun (WGS) entry which is preliminary data.</text>
</comment>
<keyword evidence="2" id="KW-0479">Metal-binding</keyword>
<feature type="domain" description="Mur ligase central" evidence="3">
    <location>
        <begin position="54"/>
        <end position="206"/>
    </location>
</feature>
<feature type="binding site" evidence="2">
    <location>
        <position position="208"/>
    </location>
    <ligand>
        <name>Zn(2+)</name>
        <dbReference type="ChEBI" id="CHEBI:29105"/>
    </ligand>
</feature>
<dbReference type="GO" id="GO:0016881">
    <property type="term" value="F:acid-amino acid ligase activity"/>
    <property type="evidence" value="ECO:0007669"/>
    <property type="project" value="InterPro"/>
</dbReference>
<evidence type="ECO:0000259" key="4">
    <source>
        <dbReference type="Pfam" id="PF08353"/>
    </source>
</evidence>
<feature type="binding site" evidence="2">
    <location>
        <position position="211"/>
    </location>
    <ligand>
        <name>Zn(2+)</name>
        <dbReference type="ChEBI" id="CHEBI:29105"/>
    </ligand>
</feature>
<dbReference type="Pfam" id="PF08353">
    <property type="entry name" value="MurT_C"/>
    <property type="match status" value="1"/>
</dbReference>
<name>A0A0R2CMB4_9LACO</name>
<dbReference type="EMBL" id="AYZI01000001">
    <property type="protein sequence ID" value="KRM92469.1"/>
    <property type="molecule type" value="Genomic_DNA"/>
</dbReference>
<comment type="function">
    <text evidence="2">The lipid II isoglutaminyl synthase complex catalyzes the formation of alpha-D-isoglutamine in the cell wall lipid II stem peptide. The MurT subunit catalyzes the ATP-dependent amidation of D-glutamate residue of lipid II, converting it to an isoglutamine residue.</text>
</comment>
<keyword evidence="2" id="KW-0436">Ligase</keyword>
<sequence>MSFKSNLATMAGKSSYWFLHNFMGGGSSLPGKITTKIDPDVLHEMGKNYDVIIVSGTNGKTLTTALIVQVLQEKYDKVLTNKTGSNMVQGIVSTFLESSRPTAGKKGIAVLEVDEANVKPIVEQLRPKMFVLTNIFRDQLDRYGEIYTTYQKIIDGIKLAPDALVVANGDEAIFNSKDLPNPQVYYGIKHQAATDDRKAAPNTDGVLCPVCQHIIHFHYITYANLGDYFCPHCGFKRPDLKFSVNEISAKTPTNSRFMIDGHAYQIEIGGTYNIYNALAAYAVGREVGINPTQIKHAFETNQRIFGRQEEINVAGKEVTIILVKNPVGTNQVIDLLATESEPFSFIGLLNANYADGIDTSWIWDGEFERLPNMNIKQFETGGKRYRDITLRLQVAGVPAEQHRIQPDLEKVVADIPNMPTKKVYILATYTAMMQVRAILTKKGYIKGVKK</sequence>
<keyword evidence="2" id="KW-0547">Nucleotide-binding</keyword>
<keyword evidence="2" id="KW-0862">Zinc</keyword>
<dbReference type="GO" id="GO:0071555">
    <property type="term" value="P:cell wall organization"/>
    <property type="evidence" value="ECO:0007669"/>
    <property type="project" value="UniProtKB-KW"/>
</dbReference>
<dbReference type="GO" id="GO:0009252">
    <property type="term" value="P:peptidoglycan biosynthetic process"/>
    <property type="evidence" value="ECO:0007669"/>
    <property type="project" value="UniProtKB-UniRule"/>
</dbReference>
<keyword evidence="2" id="KW-0133">Cell shape</keyword>
<comment type="catalytic activity">
    <reaction evidence="2">
        <text>beta-D-GlcNAc-(1-&gt;4)-Mur2Ac(oyl-L-Ala-gamma-D-Glu-L-Lys-D-Ala-D-Ala)-di-trans,octa-cis-undecaprenyl diphosphate + L-glutamine + ATP + H2O = beta-D-GlcNAc-(1-&gt;4)-Mur2Ac(oyl-L-Ala-D-isoglutaminyl-L-Lys-D-Ala-D-Ala)-di-trans,octa-cis-undecaprenyl diphosphate + L-glutamate + ADP + phosphate + H(+)</text>
        <dbReference type="Rhea" id="RHEA:57928"/>
        <dbReference type="ChEBI" id="CHEBI:15377"/>
        <dbReference type="ChEBI" id="CHEBI:15378"/>
        <dbReference type="ChEBI" id="CHEBI:29985"/>
        <dbReference type="ChEBI" id="CHEBI:30616"/>
        <dbReference type="ChEBI" id="CHEBI:43474"/>
        <dbReference type="ChEBI" id="CHEBI:58359"/>
        <dbReference type="ChEBI" id="CHEBI:60033"/>
        <dbReference type="ChEBI" id="CHEBI:62233"/>
        <dbReference type="ChEBI" id="CHEBI:456216"/>
        <dbReference type="EC" id="6.3.5.13"/>
    </reaction>
</comment>
<feature type="domain" description="Lipid II isoglutaminyl synthase (glutamine-hydrolyzing) subunit MurT C-terminal" evidence="4">
    <location>
        <begin position="322"/>
        <end position="432"/>
    </location>
</feature>
<dbReference type="HAMAP" id="MF_02214">
    <property type="entry name" value="Lipid_II_synth_MurT"/>
    <property type="match status" value="1"/>
</dbReference>
<dbReference type="PANTHER" id="PTHR23135">
    <property type="entry name" value="MUR LIGASE FAMILY MEMBER"/>
    <property type="match status" value="1"/>
</dbReference>
<dbReference type="InterPro" id="IPR013221">
    <property type="entry name" value="Mur_ligase_cen"/>
</dbReference>
<proteinExistence type="inferred from homology"/>
<accession>A0A0R2CMB4</accession>
<evidence type="ECO:0000256" key="1">
    <source>
        <dbReference type="ARBA" id="ARBA00004752"/>
    </source>
</evidence>
<comment type="subunit">
    <text evidence="2">Forms a heterodimer with GatD.</text>
</comment>
<dbReference type="InterPro" id="IPR036565">
    <property type="entry name" value="Mur-like_cat_sf"/>
</dbReference>
<keyword evidence="2" id="KW-0067">ATP-binding</keyword>
<dbReference type="GO" id="GO:0008270">
    <property type="term" value="F:zinc ion binding"/>
    <property type="evidence" value="ECO:0007669"/>
    <property type="project" value="UniProtKB-UniRule"/>
</dbReference>